<gene>
    <name evidence="1" type="ORF">NOCA2690018</name>
</gene>
<reference evidence="1" key="1">
    <citation type="submission" date="2015-08" db="EMBL/GenBank/DDBJ databases">
        <authorList>
            <person name="Babu N.S."/>
            <person name="Beckwith C.J."/>
            <person name="Beseler K.G."/>
            <person name="Brison A."/>
            <person name="Carone J.V."/>
            <person name="Caskin T.P."/>
            <person name="Diamond M."/>
            <person name="Durham M.E."/>
            <person name="Foxe J.M."/>
            <person name="Go M."/>
            <person name="Henderson B.A."/>
            <person name="Jones I.B."/>
            <person name="McGettigan J.A."/>
            <person name="Micheletti S.J."/>
            <person name="Nasrallah M.E."/>
            <person name="Ortiz D."/>
            <person name="Piller C.R."/>
            <person name="Privatt S.R."/>
            <person name="Schneider S.L."/>
            <person name="Sharp S."/>
            <person name="Smith T.C."/>
            <person name="Stanton J.D."/>
            <person name="Ullery H.E."/>
            <person name="Wilson R.J."/>
            <person name="Serrano M.G."/>
            <person name="Buck G."/>
            <person name="Lee V."/>
            <person name="Wang Y."/>
            <person name="Carvalho R."/>
            <person name="Voegtly L."/>
            <person name="Shi R."/>
            <person name="Duckworth R."/>
            <person name="Johnson A."/>
            <person name="Loviza R."/>
            <person name="Walstead R."/>
            <person name="Shah Z."/>
            <person name="Kiflezghi M."/>
            <person name="Wade K."/>
            <person name="Ball S.L."/>
            <person name="Bradley K.W."/>
            <person name="Asai D.J."/>
            <person name="Bowman C.A."/>
            <person name="Russell D.A."/>
            <person name="Pope W.H."/>
            <person name="Jacobs-Sera D."/>
            <person name="Hendrix R.W."/>
            <person name="Hatfull G.F."/>
        </authorList>
    </citation>
    <scope>NUCLEOTIDE SEQUENCE</scope>
</reference>
<sequence>MTDIEESTGPLCNRPRSTVGDEARVRLPSARRQRAVSGHVQSRHVPTESIHLLNRLVGGDPAAVGEVLALADTSDSAPLLVAAALLGAQPTTLDRAAELASGPRERQLVVLAQAHLQGDTDLLDVLVREHLADHPDHLLAAWIAGRPVNPR</sequence>
<accession>A0A2P2CD11</accession>
<proteinExistence type="predicted"/>
<name>A0A2P2CD11_9ZZZZ</name>
<organism evidence="1">
    <name type="scientific">metagenome</name>
    <dbReference type="NCBI Taxonomy" id="256318"/>
    <lineage>
        <taxon>unclassified sequences</taxon>
        <taxon>metagenomes</taxon>
    </lineage>
</organism>
<evidence type="ECO:0000313" key="1">
    <source>
        <dbReference type="EMBL" id="CUR59894.1"/>
    </source>
</evidence>
<dbReference type="EMBL" id="CZKA01000066">
    <property type="protein sequence ID" value="CUR59894.1"/>
    <property type="molecule type" value="Genomic_DNA"/>
</dbReference>
<protein>
    <submittedName>
        <fullName evidence="1">Uncharacterized protein</fullName>
    </submittedName>
</protein>
<dbReference type="AlphaFoldDB" id="A0A2P2CD11"/>